<evidence type="ECO:0000313" key="2">
    <source>
        <dbReference type="Proteomes" id="UP000000763"/>
    </source>
</evidence>
<dbReference type="Proteomes" id="UP000000763">
    <property type="component" value="Chromosome 2"/>
</dbReference>
<dbReference type="EMBL" id="AP005653">
    <property type="protein sequence ID" value="BAD28969.1"/>
    <property type="molecule type" value="Genomic_DNA"/>
</dbReference>
<gene>
    <name evidence="1" type="primary">OSJNBb0075E08.24</name>
</gene>
<sequence>MAAGYRFIASYSTDSKVRMCMTDHKGCEEAAKLRRALGGTSLSQSPLWFYCLITHQTIEFLRVLTMELRGFSDERTDEHQKKSSDDHSKLSKIIQQRAGQTRGGWRLHITTRRLGVVIMLVDLSQKVANTIFGYSVGEICSTSSHLRRCHDKASINQGGDGTIQCHTIPLEELDGEACKAMEEHLKAYT</sequence>
<organism evidence="1 2">
    <name type="scientific">Oryza sativa subsp. japonica</name>
    <name type="common">Rice</name>
    <dbReference type="NCBI Taxonomy" id="39947"/>
    <lineage>
        <taxon>Eukaryota</taxon>
        <taxon>Viridiplantae</taxon>
        <taxon>Streptophyta</taxon>
        <taxon>Embryophyta</taxon>
        <taxon>Tracheophyta</taxon>
        <taxon>Spermatophyta</taxon>
        <taxon>Magnoliopsida</taxon>
        <taxon>Liliopsida</taxon>
        <taxon>Poales</taxon>
        <taxon>Poaceae</taxon>
        <taxon>BOP clade</taxon>
        <taxon>Oryzoideae</taxon>
        <taxon>Oryzeae</taxon>
        <taxon>Oryzinae</taxon>
        <taxon>Oryza</taxon>
        <taxon>Oryza sativa</taxon>
    </lineage>
</organism>
<dbReference type="AlphaFoldDB" id="Q6EQV1"/>
<protein>
    <submittedName>
        <fullName evidence="1">Uncharacterized protein</fullName>
    </submittedName>
</protein>
<evidence type="ECO:0000313" key="1">
    <source>
        <dbReference type="EMBL" id="BAD28969.1"/>
    </source>
</evidence>
<proteinExistence type="predicted"/>
<reference evidence="2" key="2">
    <citation type="journal article" date="2008" name="Nucleic Acids Res.">
        <title>The rice annotation project database (RAP-DB): 2008 update.</title>
        <authorList>
            <consortium name="The rice annotation project (RAP)"/>
        </authorList>
    </citation>
    <scope>GENOME REANNOTATION</scope>
    <source>
        <strain evidence="2">cv. Nipponbare</strain>
    </source>
</reference>
<reference evidence="2" key="1">
    <citation type="journal article" date="2005" name="Nature">
        <title>The map-based sequence of the rice genome.</title>
        <authorList>
            <consortium name="International rice genome sequencing project (IRGSP)"/>
            <person name="Matsumoto T."/>
            <person name="Wu J."/>
            <person name="Kanamori H."/>
            <person name="Katayose Y."/>
            <person name="Fujisawa M."/>
            <person name="Namiki N."/>
            <person name="Mizuno H."/>
            <person name="Yamamoto K."/>
            <person name="Antonio B.A."/>
            <person name="Baba T."/>
            <person name="Sakata K."/>
            <person name="Nagamura Y."/>
            <person name="Aoki H."/>
            <person name="Arikawa K."/>
            <person name="Arita K."/>
            <person name="Bito T."/>
            <person name="Chiden Y."/>
            <person name="Fujitsuka N."/>
            <person name="Fukunaka R."/>
            <person name="Hamada M."/>
            <person name="Harada C."/>
            <person name="Hayashi A."/>
            <person name="Hijishita S."/>
            <person name="Honda M."/>
            <person name="Hosokawa S."/>
            <person name="Ichikawa Y."/>
            <person name="Idonuma A."/>
            <person name="Iijima M."/>
            <person name="Ikeda M."/>
            <person name="Ikeno M."/>
            <person name="Ito K."/>
            <person name="Ito S."/>
            <person name="Ito T."/>
            <person name="Ito Y."/>
            <person name="Ito Y."/>
            <person name="Iwabuchi A."/>
            <person name="Kamiya K."/>
            <person name="Karasawa W."/>
            <person name="Kurita K."/>
            <person name="Katagiri S."/>
            <person name="Kikuta A."/>
            <person name="Kobayashi H."/>
            <person name="Kobayashi N."/>
            <person name="Machita K."/>
            <person name="Maehara T."/>
            <person name="Masukawa M."/>
            <person name="Mizubayashi T."/>
            <person name="Mukai Y."/>
            <person name="Nagasaki H."/>
            <person name="Nagata Y."/>
            <person name="Naito S."/>
            <person name="Nakashima M."/>
            <person name="Nakama Y."/>
            <person name="Nakamichi Y."/>
            <person name="Nakamura M."/>
            <person name="Meguro A."/>
            <person name="Negishi M."/>
            <person name="Ohta I."/>
            <person name="Ohta T."/>
            <person name="Okamoto M."/>
            <person name="Ono N."/>
            <person name="Saji S."/>
            <person name="Sakaguchi M."/>
            <person name="Sakai K."/>
            <person name="Shibata M."/>
            <person name="Shimokawa T."/>
            <person name="Song J."/>
            <person name="Takazaki Y."/>
            <person name="Terasawa K."/>
            <person name="Tsugane M."/>
            <person name="Tsuji K."/>
            <person name="Ueda S."/>
            <person name="Waki K."/>
            <person name="Yamagata H."/>
            <person name="Yamamoto M."/>
            <person name="Yamamoto S."/>
            <person name="Yamane H."/>
            <person name="Yoshiki S."/>
            <person name="Yoshihara R."/>
            <person name="Yukawa K."/>
            <person name="Zhong H."/>
            <person name="Yano M."/>
            <person name="Yuan Q."/>
            <person name="Ouyang S."/>
            <person name="Liu J."/>
            <person name="Jones K.M."/>
            <person name="Gansberger K."/>
            <person name="Moffat K."/>
            <person name="Hill J."/>
            <person name="Bera J."/>
            <person name="Fadrosh D."/>
            <person name="Jin S."/>
            <person name="Johri S."/>
            <person name="Kim M."/>
            <person name="Overton L."/>
            <person name="Reardon M."/>
            <person name="Tsitrin T."/>
            <person name="Vuong H."/>
            <person name="Weaver B."/>
            <person name="Ciecko A."/>
            <person name="Tallon L."/>
            <person name="Jackson J."/>
            <person name="Pai G."/>
            <person name="Aken S.V."/>
            <person name="Utterback T."/>
            <person name="Reidmuller S."/>
            <person name="Feldblyum T."/>
            <person name="Hsiao J."/>
            <person name="Zismann V."/>
            <person name="Iobst S."/>
            <person name="de Vazeille A.R."/>
            <person name="Buell C.R."/>
            <person name="Ying K."/>
            <person name="Li Y."/>
            <person name="Lu T."/>
            <person name="Huang Y."/>
            <person name="Zhao Q."/>
            <person name="Feng Q."/>
            <person name="Zhang L."/>
            <person name="Zhu J."/>
            <person name="Weng Q."/>
            <person name="Mu J."/>
            <person name="Lu Y."/>
            <person name="Fan D."/>
            <person name="Liu Y."/>
            <person name="Guan J."/>
            <person name="Zhang Y."/>
            <person name="Yu S."/>
            <person name="Liu X."/>
            <person name="Zhang Y."/>
            <person name="Hong G."/>
            <person name="Han B."/>
            <person name="Choisne N."/>
            <person name="Demange N."/>
            <person name="Orjeda G."/>
            <person name="Samain S."/>
            <person name="Cattolico L."/>
            <person name="Pelletier E."/>
            <person name="Couloux A."/>
            <person name="Segurens B."/>
            <person name="Wincker P."/>
            <person name="D'Hont A."/>
            <person name="Scarpelli C."/>
            <person name="Weissenbach J."/>
            <person name="Salanoubat M."/>
            <person name="Quetier F."/>
            <person name="Yu Y."/>
            <person name="Kim H.R."/>
            <person name="Rambo T."/>
            <person name="Currie J."/>
            <person name="Collura K."/>
            <person name="Luo M."/>
            <person name="Yang T."/>
            <person name="Ammiraju J.S.S."/>
            <person name="Engler F."/>
            <person name="Soderlund C."/>
            <person name="Wing R.A."/>
            <person name="Palmer L.E."/>
            <person name="de la Bastide M."/>
            <person name="Spiegel L."/>
            <person name="Nascimento L."/>
            <person name="Zutavern T."/>
            <person name="O'Shaughnessy A."/>
            <person name="Dike S."/>
            <person name="Dedhia N."/>
            <person name="Preston R."/>
            <person name="Balija V."/>
            <person name="McCombie W.R."/>
            <person name="Chow T."/>
            <person name="Chen H."/>
            <person name="Chung M."/>
            <person name="Chen C."/>
            <person name="Shaw J."/>
            <person name="Wu H."/>
            <person name="Hsiao K."/>
            <person name="Chao Y."/>
            <person name="Chu M."/>
            <person name="Cheng C."/>
            <person name="Hour A."/>
            <person name="Lee P."/>
            <person name="Lin S."/>
            <person name="Lin Y."/>
            <person name="Liou J."/>
            <person name="Liu S."/>
            <person name="Hsing Y."/>
            <person name="Raghuvanshi S."/>
            <person name="Mohanty A."/>
            <person name="Bharti A.K."/>
            <person name="Gaur A."/>
            <person name="Gupta V."/>
            <person name="Kumar D."/>
            <person name="Ravi V."/>
            <person name="Vij S."/>
            <person name="Kapur A."/>
            <person name="Khurana P."/>
            <person name="Khurana P."/>
            <person name="Khurana J.P."/>
            <person name="Tyagi A.K."/>
            <person name="Gaikwad K."/>
            <person name="Singh A."/>
            <person name="Dalal V."/>
            <person name="Srivastava S."/>
            <person name="Dixit A."/>
            <person name="Pal A.K."/>
            <person name="Ghazi I.A."/>
            <person name="Yadav M."/>
            <person name="Pandit A."/>
            <person name="Bhargava A."/>
            <person name="Sureshbabu K."/>
            <person name="Batra K."/>
            <person name="Sharma T.R."/>
            <person name="Mohapatra T."/>
            <person name="Singh N.K."/>
            <person name="Messing J."/>
            <person name="Nelson A.B."/>
            <person name="Fuks G."/>
            <person name="Kavchok S."/>
            <person name="Keizer G."/>
            <person name="Linton E."/>
            <person name="Llaca V."/>
            <person name="Song R."/>
            <person name="Tanyolac B."/>
            <person name="Young S."/>
            <person name="Ho-Il K."/>
            <person name="Hahn J.H."/>
            <person name="Sangsakoo G."/>
            <person name="Vanavichit A."/>
            <person name="de Mattos Luiz.A.T."/>
            <person name="Zimmer P.D."/>
            <person name="Malone G."/>
            <person name="Dellagostin O."/>
            <person name="de Oliveira A.C."/>
            <person name="Bevan M."/>
            <person name="Bancroft I."/>
            <person name="Minx P."/>
            <person name="Cordum H."/>
            <person name="Wilson R."/>
            <person name="Cheng Z."/>
            <person name="Jin W."/>
            <person name="Jiang J."/>
            <person name="Leong S.A."/>
            <person name="Iwama H."/>
            <person name="Gojobori T."/>
            <person name="Itoh T."/>
            <person name="Niimura Y."/>
            <person name="Fujii Y."/>
            <person name="Habara T."/>
            <person name="Sakai H."/>
            <person name="Sato Y."/>
            <person name="Wilson G."/>
            <person name="Kumar K."/>
            <person name="McCouch S."/>
            <person name="Juretic N."/>
            <person name="Hoen D."/>
            <person name="Wright S."/>
            <person name="Bruskiewich R."/>
            <person name="Bureau T."/>
            <person name="Miyao A."/>
            <person name="Hirochika H."/>
            <person name="Nishikawa T."/>
            <person name="Kadowaki K."/>
            <person name="Sugiura M."/>
            <person name="Burr B."/>
            <person name="Sasaki T."/>
        </authorList>
    </citation>
    <scope>NUCLEOTIDE SEQUENCE [LARGE SCALE GENOMIC DNA]</scope>
    <source>
        <strain evidence="2">cv. Nipponbare</strain>
    </source>
</reference>
<accession>Q6EQV1</accession>
<name>Q6EQV1_ORYSJ</name>